<evidence type="ECO:0000256" key="10">
    <source>
        <dbReference type="SAM" id="MobiDB-lite"/>
    </source>
</evidence>
<dbReference type="EMBL" id="CP000096">
    <property type="protein sequence ID" value="ABB23141.1"/>
    <property type="molecule type" value="Genomic_DNA"/>
</dbReference>
<dbReference type="CDD" id="cd10150">
    <property type="entry name" value="CobN_like"/>
    <property type="match status" value="1"/>
</dbReference>
<keyword evidence="4 13" id="KW-0436">Ligase</keyword>
<evidence type="ECO:0000313" key="14">
    <source>
        <dbReference type="Proteomes" id="UP000002709"/>
    </source>
</evidence>
<dbReference type="Proteomes" id="UP000002709">
    <property type="component" value="Chromosome"/>
</dbReference>
<keyword evidence="7" id="KW-0149">Chlorophyll biosynthesis</keyword>
<comment type="similarity">
    <text evidence="1">Belongs to the Mg-chelatase subunit H family.</text>
</comment>
<feature type="domain" description="CobN/magnesium chelatase" evidence="11">
    <location>
        <begin position="181"/>
        <end position="1273"/>
    </location>
</feature>
<evidence type="ECO:0000259" key="11">
    <source>
        <dbReference type="Pfam" id="PF02514"/>
    </source>
</evidence>
<evidence type="ECO:0000256" key="1">
    <source>
        <dbReference type="ARBA" id="ARBA00010851"/>
    </source>
</evidence>
<reference evidence="14" key="1">
    <citation type="submission" date="2005-08" db="EMBL/GenBank/DDBJ databases">
        <title>Complete sequence of Pelodictyon luteolum DSM 273.</title>
        <authorList>
            <consortium name="US DOE Joint Genome Institute"/>
            <person name="Copeland A."/>
            <person name="Lucas S."/>
            <person name="Lapidus A."/>
            <person name="Barry K."/>
            <person name="Detter J.C."/>
            <person name="Glavina T."/>
            <person name="Hammon N."/>
            <person name="Israni S."/>
            <person name="Pitluck S."/>
            <person name="Bryant D."/>
            <person name="Schmutz J."/>
            <person name="Larimer F."/>
            <person name="Land M."/>
            <person name="Kyrpides N."/>
            <person name="Ivanova N."/>
            <person name="Richardson P."/>
        </authorList>
    </citation>
    <scope>NUCLEOTIDE SEQUENCE [LARGE SCALE GENOMIC DNA]</scope>
    <source>
        <strain evidence="14">DSM 273 / BCRC 81028 / 2530</strain>
    </source>
</reference>
<dbReference type="NCBIfam" id="TIGR02025">
    <property type="entry name" value="BchH"/>
    <property type="match status" value="1"/>
</dbReference>
<sequence length="1296" mass="144088">MRPACGHHVYLPAVSMHFVFLTMEATNTGTLRAAAGELNRRFKTDLEVSVFSLGLHNSPQLWEELRGALPRADFVFGSMLFSEEIVRPLEMLLEPLSCPVCMITSNPALVNQTRLGRFSLRKPKKEQQGPPGFFKQWTDKLKPKHSGGESQRQLALVRNASRLLKHLPGKARDIHTFISAHQFWLNGSRENMEGFLSLLIDRYAEGWKGKLPQADPLFYPDTALFHPDSKEEFQSAHEFLEWQKKHRPELVKGPVAILTMRSTVLSRNMDHIEYLLRSFEEKGIKTCLAYTGGLDFRPALSRFFHPEIPGAIRPALLINATGFSLVGGPAENRAQDAVDMLRQLDVPCLNLIPLSFQPVEQWKEGSLGLTPLQTALSVSVTELDGTIEPQVYAGTGASSDRSLPLKPEIRLITGRIERFLRLKAATNAEKKVAIVLFNFPPNLGNAGTAAFLNVFESLHRLLLKMQAEGYSVDVPPSVEALRDRLLEGNRLIYGTDGNVGAHLPVEDYRRLFPAYEEIEAFWGDAPGEILNDRRQFHILGCQLGNIFIGQQPSFGYERDPMRLLMAKDAAPNHAFAAFYTWLEHQFQADAVVHFGTHGALEFMPGKQVGLSASCWPKRLIGALPNFYCYSVNNPSEGAIARRRGMATLVSYLAPPLEQAGLYRELRKLGDLVAAWRAAPSGELAMEIRELARLADIEAGDEGVEDEAYITRLASELYLIEERMIPLGLHVMGEAPSPDSLADQLALIASHPQASLEGKSLPEIIAGKLHLDYQALEEQKNTESKAQQEWQELHAISREAVRRFTGRITRETGRERNIPVRDLLEGSMAVRAAEADAYLLEKAGLKSGELQGLWSFLQDIILNLAINTELESLLRALDGRYVLPSPGNDLVRDPGVVPTGRNIHSLDPYAMPSMQAARAGRQSAEELLRQYRLEHGAYPQSIALVLWGTDNLKSGGEGVAQALTLLGARTKTDELGKISDVELIGLEELGRPRIDTVMTVSGIFRDLLSVQVRLLDRAARLAAAADEPLEMNFIRKHVLQEIEERGCSFEEASNRLYSNAPGSYGANVNHLVESSSWEGDDELAEAFTSRKGFALTPRGEWTESPDALRSALKHVNLAYQNIDSAEIGISDIDHYYEYLGGVSKTVERLTSARPAIMVGDSSGTGGRQRITSLEKMVSLEARTKLLNPKWYEAMLSQGYEGVREIEAHLSNTYGWSATASAVENWTYSRVSETYLQDPEMAARLKDLNPHATMAMAGRLLEANSRGFWQADEGTLETLRNLYADLESRIEGVEEEKA</sequence>
<organism evidence="13 14">
    <name type="scientific">Chlorobium luteolum (strain DSM 273 / BCRC 81028 / 2530)</name>
    <name type="common">Pelodictyon luteolum</name>
    <dbReference type="NCBI Taxonomy" id="319225"/>
    <lineage>
        <taxon>Bacteria</taxon>
        <taxon>Pseudomonadati</taxon>
        <taxon>Chlorobiota</taxon>
        <taxon>Chlorobiia</taxon>
        <taxon>Chlorobiales</taxon>
        <taxon>Chlorobiaceae</taxon>
        <taxon>Chlorobium/Pelodictyon group</taxon>
        <taxon>Pelodictyon</taxon>
    </lineage>
</organism>
<keyword evidence="6" id="KW-0067">ATP-binding</keyword>
<feature type="region of interest" description="Disordered" evidence="10">
    <location>
        <begin position="121"/>
        <end position="152"/>
    </location>
</feature>
<dbReference type="InterPro" id="IPR003672">
    <property type="entry name" value="CobN/Mg_chltase"/>
</dbReference>
<protein>
    <recommendedName>
        <fullName evidence="2">magnesium chelatase</fullName>
        <ecNumber evidence="2">6.6.1.1</ecNumber>
    </recommendedName>
</protein>
<evidence type="ECO:0000256" key="8">
    <source>
        <dbReference type="ARBA" id="ARBA00023444"/>
    </source>
</evidence>
<dbReference type="GO" id="GO:0015979">
    <property type="term" value="P:photosynthesis"/>
    <property type="evidence" value="ECO:0007669"/>
    <property type="project" value="UniProtKB-KW"/>
</dbReference>
<dbReference type="Pfam" id="PF11965">
    <property type="entry name" value="DUF3479"/>
    <property type="match status" value="1"/>
</dbReference>
<dbReference type="PANTHER" id="PTHR44119">
    <property type="entry name" value="MAGNESIUM-CHELATASE SUBUNIT CHLH, CHLOROPLASTIC"/>
    <property type="match status" value="1"/>
</dbReference>
<dbReference type="EC" id="6.6.1.1" evidence="2"/>
<name>Q3B690_CHLL3</name>
<dbReference type="HOGENOM" id="CLU_002017_1_2_10"/>
<dbReference type="GO" id="GO:0015995">
    <property type="term" value="P:chlorophyll biosynthetic process"/>
    <property type="evidence" value="ECO:0007669"/>
    <property type="project" value="UniProtKB-KW"/>
</dbReference>
<dbReference type="InterPro" id="IPR011771">
    <property type="entry name" value="BchH"/>
</dbReference>
<dbReference type="GO" id="GO:0016851">
    <property type="term" value="F:magnesium chelatase activity"/>
    <property type="evidence" value="ECO:0007669"/>
    <property type="project" value="UniProtKB-EC"/>
</dbReference>
<keyword evidence="5" id="KW-0547">Nucleotide-binding</keyword>
<evidence type="ECO:0000256" key="4">
    <source>
        <dbReference type="ARBA" id="ARBA00022598"/>
    </source>
</evidence>
<keyword evidence="3" id="KW-0602">Photosynthesis</keyword>
<evidence type="ECO:0000256" key="7">
    <source>
        <dbReference type="ARBA" id="ARBA00023171"/>
    </source>
</evidence>
<dbReference type="Pfam" id="PF02514">
    <property type="entry name" value="CobN-Mg_chel"/>
    <property type="match status" value="1"/>
</dbReference>
<evidence type="ECO:0000259" key="12">
    <source>
        <dbReference type="Pfam" id="PF11965"/>
    </source>
</evidence>
<comment type="pathway">
    <text evidence="8">Porphyrin-containing compound metabolism.</text>
</comment>
<keyword evidence="14" id="KW-1185">Reference proteome</keyword>
<dbReference type="GO" id="GO:0005524">
    <property type="term" value="F:ATP binding"/>
    <property type="evidence" value="ECO:0007669"/>
    <property type="project" value="UniProtKB-KW"/>
</dbReference>
<evidence type="ECO:0000256" key="2">
    <source>
        <dbReference type="ARBA" id="ARBA00012825"/>
    </source>
</evidence>
<evidence type="ECO:0000313" key="13">
    <source>
        <dbReference type="EMBL" id="ABB23141.1"/>
    </source>
</evidence>
<dbReference type="eggNOG" id="COG1429">
    <property type="taxonomic scope" value="Bacteria"/>
</dbReference>
<feature type="domain" description="Magnesium chelatase subunit H N-terminal" evidence="12">
    <location>
        <begin position="17"/>
        <end position="178"/>
    </location>
</feature>
<evidence type="ECO:0000256" key="5">
    <source>
        <dbReference type="ARBA" id="ARBA00022741"/>
    </source>
</evidence>
<dbReference type="KEGG" id="plt:Plut_0253"/>
<gene>
    <name evidence="13" type="ordered locus">Plut_0253</name>
</gene>
<proteinExistence type="inferred from homology"/>
<evidence type="ECO:0000256" key="9">
    <source>
        <dbReference type="ARBA" id="ARBA00048693"/>
    </source>
</evidence>
<dbReference type="PANTHER" id="PTHR44119:SF1">
    <property type="entry name" value="MAGNESIUM-CHELATASE SUBUNIT CHLH, CHLOROPLASTIC"/>
    <property type="match status" value="1"/>
</dbReference>
<dbReference type="InterPro" id="IPR022571">
    <property type="entry name" value="Mg_chelatase_H_N"/>
</dbReference>
<accession>Q3B690</accession>
<dbReference type="STRING" id="319225.Plut_0253"/>
<evidence type="ECO:0000256" key="6">
    <source>
        <dbReference type="ARBA" id="ARBA00022840"/>
    </source>
</evidence>
<evidence type="ECO:0000256" key="3">
    <source>
        <dbReference type="ARBA" id="ARBA00022531"/>
    </source>
</evidence>
<comment type="catalytic activity">
    <reaction evidence="9">
        <text>protoporphyrin IX + Mg(2+) + ATP + H2O = Mg-protoporphyrin IX + ADP + phosphate + 3 H(+)</text>
        <dbReference type="Rhea" id="RHEA:13961"/>
        <dbReference type="ChEBI" id="CHEBI:15377"/>
        <dbReference type="ChEBI" id="CHEBI:15378"/>
        <dbReference type="ChEBI" id="CHEBI:18420"/>
        <dbReference type="ChEBI" id="CHEBI:30616"/>
        <dbReference type="ChEBI" id="CHEBI:43474"/>
        <dbReference type="ChEBI" id="CHEBI:57306"/>
        <dbReference type="ChEBI" id="CHEBI:60492"/>
        <dbReference type="ChEBI" id="CHEBI:456216"/>
        <dbReference type="EC" id="6.6.1.1"/>
    </reaction>
</comment>
<dbReference type="NCBIfam" id="NF009140">
    <property type="entry name" value="PRK12493.1"/>
    <property type="match status" value="1"/>
</dbReference>